<proteinExistence type="predicted"/>
<reference evidence="2" key="2">
    <citation type="submission" date="2021-04" db="EMBL/GenBank/DDBJ databases">
        <authorList>
            <person name="Gilroy R."/>
        </authorList>
    </citation>
    <scope>NUCLEOTIDE SEQUENCE</scope>
    <source>
        <strain evidence="2">23274</strain>
    </source>
</reference>
<comment type="caution">
    <text evidence="2">The sequence shown here is derived from an EMBL/GenBank/DDBJ whole genome shotgun (WGS) entry which is preliminary data.</text>
</comment>
<gene>
    <name evidence="2" type="ORF">H9863_10090</name>
</gene>
<sequence>MKYPIGIQSFDQLREDGYVYIDKTDLVYSLVTGGKIYFLGRP</sequence>
<dbReference type="Pfam" id="PF09820">
    <property type="entry name" value="AAA-ATPase_like"/>
    <property type="match status" value="1"/>
</dbReference>
<accession>A0A9D1V1L0</accession>
<protein>
    <submittedName>
        <fullName evidence="2">AAA family ATPase</fullName>
    </submittedName>
</protein>
<evidence type="ECO:0000313" key="2">
    <source>
        <dbReference type="EMBL" id="HIX04445.1"/>
    </source>
</evidence>
<reference evidence="2" key="1">
    <citation type="journal article" date="2021" name="PeerJ">
        <title>Extensive microbial diversity within the chicken gut microbiome revealed by metagenomics and culture.</title>
        <authorList>
            <person name="Gilroy R."/>
            <person name="Ravi A."/>
            <person name="Getino M."/>
            <person name="Pursley I."/>
            <person name="Horton D.L."/>
            <person name="Alikhan N.F."/>
            <person name="Baker D."/>
            <person name="Gharbi K."/>
            <person name="Hall N."/>
            <person name="Watson M."/>
            <person name="Adriaenssens E.M."/>
            <person name="Foster-Nyarko E."/>
            <person name="Jarju S."/>
            <person name="Secka A."/>
            <person name="Antonio M."/>
            <person name="Oren A."/>
            <person name="Chaudhuri R.R."/>
            <person name="La Ragione R."/>
            <person name="Hildebrand F."/>
            <person name="Pallen M.J."/>
        </authorList>
    </citation>
    <scope>NUCLEOTIDE SEQUENCE</scope>
    <source>
        <strain evidence="2">23274</strain>
    </source>
</reference>
<dbReference type="AlphaFoldDB" id="A0A9D1V1L0"/>
<dbReference type="Proteomes" id="UP000824202">
    <property type="component" value="Unassembled WGS sequence"/>
</dbReference>
<evidence type="ECO:0000259" key="1">
    <source>
        <dbReference type="Pfam" id="PF09820"/>
    </source>
</evidence>
<dbReference type="InterPro" id="IPR018631">
    <property type="entry name" value="AAA-ATPase-like_dom"/>
</dbReference>
<feature type="domain" description="AAA-ATPase-like" evidence="1">
    <location>
        <begin position="4"/>
        <end position="42"/>
    </location>
</feature>
<organism evidence="2 3">
    <name type="scientific">Candidatus Odoribacter faecigallinarum</name>
    <dbReference type="NCBI Taxonomy" id="2838706"/>
    <lineage>
        <taxon>Bacteria</taxon>
        <taxon>Pseudomonadati</taxon>
        <taxon>Bacteroidota</taxon>
        <taxon>Bacteroidia</taxon>
        <taxon>Bacteroidales</taxon>
        <taxon>Odoribacteraceae</taxon>
        <taxon>Odoribacter</taxon>
    </lineage>
</organism>
<dbReference type="EMBL" id="DXFT01000199">
    <property type="protein sequence ID" value="HIX04445.1"/>
    <property type="molecule type" value="Genomic_DNA"/>
</dbReference>
<evidence type="ECO:0000313" key="3">
    <source>
        <dbReference type="Proteomes" id="UP000824202"/>
    </source>
</evidence>
<name>A0A9D1V1L0_9BACT</name>
<feature type="non-terminal residue" evidence="2">
    <location>
        <position position="42"/>
    </location>
</feature>